<reference evidence="2 3" key="2">
    <citation type="submission" date="2024-10" db="EMBL/GenBank/DDBJ databases">
        <authorList>
            <person name="Ryan C."/>
        </authorList>
    </citation>
    <scope>NUCLEOTIDE SEQUENCE [LARGE SCALE GENOMIC DNA]</scope>
</reference>
<gene>
    <name evidence="2" type="ORF">URODEC1_LOCUS106453</name>
</gene>
<dbReference type="AlphaFoldDB" id="A0ABC9FJX4"/>
<keyword evidence="3" id="KW-1185">Reference proteome</keyword>
<sequence length="411" mass="44876">MAPPTTSAPMAPPRELIPDALAEILLRLPPSDPASLVRASAVCKPWLRTLTDPAFLRRYRAFHGAPLVLGFLHNPDDHDLPRFVPDAAFRQPRATAAAADHRKCCVLDCRHGRALLYDFRSCEFVAWDPITGRESRIPDKKVPGVYTNHTVLCAAAGAGCDHSGCGGGPFLMASVGVFRSDFDQVDGDLFSLETGARIPPTDSLYLEYDRYAYSLEVQPAALVGGALYFVGSHGTLLRYKILCGRPLLLSLVKLPKRKHLGSVVAMEAEDGKLGFASLYRYSLHLWSREIGTEGDASWVERRVIDLKKLLPIGSPKSPVCLSGFAQGADVVLVRTDDGAVFAIDLKSLQVRKVHEMDGVGRCIIPYVSFYTPASGVPRISTKLVLEALRHFLLGPSDILRAIRGYNLANGM</sequence>
<feature type="domain" description="F-box" evidence="1">
    <location>
        <begin position="18"/>
        <end position="57"/>
    </location>
</feature>
<reference evidence="3" key="1">
    <citation type="submission" date="2024-06" db="EMBL/GenBank/DDBJ databases">
        <authorList>
            <person name="Ryan C."/>
        </authorList>
    </citation>
    <scope>NUCLEOTIDE SEQUENCE [LARGE SCALE GENOMIC DNA]</scope>
</reference>
<organism evidence="2 3">
    <name type="scientific">Urochloa decumbens</name>
    <dbReference type="NCBI Taxonomy" id="240449"/>
    <lineage>
        <taxon>Eukaryota</taxon>
        <taxon>Viridiplantae</taxon>
        <taxon>Streptophyta</taxon>
        <taxon>Embryophyta</taxon>
        <taxon>Tracheophyta</taxon>
        <taxon>Spermatophyta</taxon>
        <taxon>Magnoliopsida</taxon>
        <taxon>Liliopsida</taxon>
        <taxon>Poales</taxon>
        <taxon>Poaceae</taxon>
        <taxon>PACMAD clade</taxon>
        <taxon>Panicoideae</taxon>
        <taxon>Panicodae</taxon>
        <taxon>Paniceae</taxon>
        <taxon>Melinidinae</taxon>
        <taxon>Urochloa</taxon>
    </lineage>
</organism>
<evidence type="ECO:0000313" key="2">
    <source>
        <dbReference type="EMBL" id="CAL5076999.1"/>
    </source>
</evidence>
<name>A0ABC9FJX4_9POAL</name>
<proteinExistence type="predicted"/>
<dbReference type="Proteomes" id="UP001497457">
    <property type="component" value="Chromosome 6rd"/>
</dbReference>
<dbReference type="SUPFAM" id="SSF81383">
    <property type="entry name" value="F-box domain"/>
    <property type="match status" value="1"/>
</dbReference>
<dbReference type="EMBL" id="OZ075116">
    <property type="protein sequence ID" value="CAL5076999.1"/>
    <property type="molecule type" value="Genomic_DNA"/>
</dbReference>
<accession>A0ABC9FJX4</accession>
<dbReference type="InterPro" id="IPR001810">
    <property type="entry name" value="F-box_dom"/>
</dbReference>
<dbReference type="InterPro" id="IPR036047">
    <property type="entry name" value="F-box-like_dom_sf"/>
</dbReference>
<dbReference type="PANTHER" id="PTHR32133">
    <property type="entry name" value="OS07G0120400 PROTEIN"/>
    <property type="match status" value="1"/>
</dbReference>
<protein>
    <recommendedName>
        <fullName evidence="1">F-box domain-containing protein</fullName>
    </recommendedName>
</protein>
<dbReference type="Pfam" id="PF00646">
    <property type="entry name" value="F-box"/>
    <property type="match status" value="1"/>
</dbReference>
<evidence type="ECO:0000313" key="3">
    <source>
        <dbReference type="Proteomes" id="UP001497457"/>
    </source>
</evidence>
<evidence type="ECO:0000259" key="1">
    <source>
        <dbReference type="Pfam" id="PF00646"/>
    </source>
</evidence>
<dbReference type="PANTHER" id="PTHR32133:SF306">
    <property type="entry name" value="F-BOX DOMAIN-CONTAINING PROTEIN"/>
    <property type="match status" value="1"/>
</dbReference>